<keyword evidence="5" id="KW-1185">Reference proteome</keyword>
<evidence type="ECO:0000313" key="5">
    <source>
        <dbReference type="Proteomes" id="UP000179797"/>
    </source>
</evidence>
<dbReference type="Pfam" id="PF00534">
    <property type="entry name" value="Glycos_transf_1"/>
    <property type="match status" value="1"/>
</dbReference>
<dbReference type="Proteomes" id="UP000179797">
    <property type="component" value="Unassembled WGS sequence"/>
</dbReference>
<evidence type="ECO:0000313" key="4">
    <source>
        <dbReference type="EMBL" id="OHX66961.1"/>
    </source>
</evidence>
<dbReference type="AlphaFoldDB" id="A0A1S1Z138"/>
<keyword evidence="1" id="KW-0808">Transferase</keyword>
<feature type="domain" description="Glycosyl transferase family 1" evidence="2">
    <location>
        <begin position="176"/>
        <end position="337"/>
    </location>
</feature>
<dbReference type="InterPro" id="IPR001296">
    <property type="entry name" value="Glyco_trans_1"/>
</dbReference>
<proteinExistence type="predicted"/>
<dbReference type="OrthoDB" id="9801609at2"/>
<gene>
    <name evidence="4" type="ORF">NH26_11700</name>
</gene>
<name>A0A1S1Z138_FLAPC</name>
<dbReference type="GO" id="GO:0016757">
    <property type="term" value="F:glycosyltransferase activity"/>
    <property type="evidence" value="ECO:0007669"/>
    <property type="project" value="InterPro"/>
</dbReference>
<reference evidence="4 5" key="1">
    <citation type="journal article" date="2012" name="Int. J. Syst. Evol. Microbiol.">
        <title>Flammeovirga pacifica sp. nov., isolated from deep-sea sediment.</title>
        <authorList>
            <person name="Xu H."/>
            <person name="Fu Y."/>
            <person name="Yang N."/>
            <person name="Ding Z."/>
            <person name="Lai Q."/>
            <person name="Zeng R."/>
        </authorList>
    </citation>
    <scope>NUCLEOTIDE SEQUENCE [LARGE SCALE GENOMIC DNA]</scope>
    <source>
        <strain evidence="5">DSM 24597 / LMG 26175 / WPAGA1</strain>
    </source>
</reference>
<dbReference type="Pfam" id="PF13439">
    <property type="entry name" value="Glyco_transf_4"/>
    <property type="match status" value="1"/>
</dbReference>
<evidence type="ECO:0000259" key="3">
    <source>
        <dbReference type="Pfam" id="PF13439"/>
    </source>
</evidence>
<dbReference type="STRING" id="915059.NH26_11700"/>
<dbReference type="PANTHER" id="PTHR46401">
    <property type="entry name" value="GLYCOSYLTRANSFERASE WBBK-RELATED"/>
    <property type="match status" value="1"/>
</dbReference>
<dbReference type="RefSeq" id="WP_044224168.1">
    <property type="nucleotide sequence ID" value="NZ_JRYR02000001.1"/>
</dbReference>
<evidence type="ECO:0000256" key="1">
    <source>
        <dbReference type="ARBA" id="ARBA00022679"/>
    </source>
</evidence>
<evidence type="ECO:0000259" key="2">
    <source>
        <dbReference type="Pfam" id="PF00534"/>
    </source>
</evidence>
<sequence>MKQKILIDLDKLKIPYCGLGNVSINFGNALFTIEQDQFNWEVLVSDTQSVSHLDTRNYSIQKLSILKKKNIIPFDSDVDLVHITNQMTKYYVSKGKKNILTIHDLNYVFEEKEEVWKKKLQKLQKHVNNATLITTISQFTKDIVKQYLKVPEGLNIKVVSNGVESPYNQPTSKPASITSTNKFFFTIGTVMPKKNFHILVEMMKYTDEEYHLYIAGSPSKEDYVQQISDLIEEHQLTDRVKMIGEVTTEEKNYLYNECNAFLFPSLYEGFGLPIIEAMYCGKPVVCSNLTSLPEVGGESAAYWEDFDPKKMAEVVKNKVAQHYLNQNENEETLKEYASQFNWEKNAMTYFKLYKDLLID</sequence>
<protein>
    <recommendedName>
        <fullName evidence="6">Glycosyl transferase family 1 domain-containing protein</fullName>
    </recommendedName>
</protein>
<dbReference type="PANTHER" id="PTHR46401:SF2">
    <property type="entry name" value="GLYCOSYLTRANSFERASE WBBK-RELATED"/>
    <property type="match status" value="1"/>
</dbReference>
<feature type="domain" description="Glycosyltransferase subfamily 4-like N-terminal" evidence="3">
    <location>
        <begin position="77"/>
        <end position="164"/>
    </location>
</feature>
<dbReference type="Gene3D" id="3.40.50.2000">
    <property type="entry name" value="Glycogen Phosphorylase B"/>
    <property type="match status" value="2"/>
</dbReference>
<dbReference type="SUPFAM" id="SSF53756">
    <property type="entry name" value="UDP-Glycosyltransferase/glycogen phosphorylase"/>
    <property type="match status" value="1"/>
</dbReference>
<dbReference type="EMBL" id="JRYR02000001">
    <property type="protein sequence ID" value="OHX66961.1"/>
    <property type="molecule type" value="Genomic_DNA"/>
</dbReference>
<dbReference type="InterPro" id="IPR028098">
    <property type="entry name" value="Glyco_trans_4-like_N"/>
</dbReference>
<comment type="caution">
    <text evidence="4">The sequence shown here is derived from an EMBL/GenBank/DDBJ whole genome shotgun (WGS) entry which is preliminary data.</text>
</comment>
<evidence type="ECO:0008006" key="6">
    <source>
        <dbReference type="Google" id="ProtNLM"/>
    </source>
</evidence>
<organism evidence="4 5">
    <name type="scientific">Flammeovirga pacifica</name>
    <dbReference type="NCBI Taxonomy" id="915059"/>
    <lineage>
        <taxon>Bacteria</taxon>
        <taxon>Pseudomonadati</taxon>
        <taxon>Bacteroidota</taxon>
        <taxon>Cytophagia</taxon>
        <taxon>Cytophagales</taxon>
        <taxon>Flammeovirgaceae</taxon>
        <taxon>Flammeovirga</taxon>
    </lineage>
</organism>
<accession>A0A1S1Z138</accession>
<dbReference type="CDD" id="cd03809">
    <property type="entry name" value="GT4_MtfB-like"/>
    <property type="match status" value="1"/>
</dbReference>